<feature type="transmembrane region" description="Helical" evidence="1">
    <location>
        <begin position="42"/>
        <end position="63"/>
    </location>
</feature>
<keyword evidence="1" id="KW-1133">Transmembrane helix</keyword>
<comment type="caution">
    <text evidence="2">The sequence shown here is derived from an EMBL/GenBank/DDBJ whole genome shotgun (WGS) entry which is preliminary data.</text>
</comment>
<gene>
    <name evidence="2" type="ORF">POM88_036087</name>
</gene>
<keyword evidence="1" id="KW-0472">Membrane</keyword>
<keyword evidence="3" id="KW-1185">Reference proteome</keyword>
<dbReference type="EMBL" id="JAUIZM010000008">
    <property type="protein sequence ID" value="KAK1369995.1"/>
    <property type="molecule type" value="Genomic_DNA"/>
</dbReference>
<proteinExistence type="predicted"/>
<evidence type="ECO:0000313" key="2">
    <source>
        <dbReference type="EMBL" id="KAK1369995.1"/>
    </source>
</evidence>
<name>A0AAD8HMI7_9APIA</name>
<keyword evidence="1" id="KW-0812">Transmembrane</keyword>
<accession>A0AAD8HMI7</accession>
<evidence type="ECO:0000313" key="3">
    <source>
        <dbReference type="Proteomes" id="UP001237642"/>
    </source>
</evidence>
<feature type="transmembrane region" description="Helical" evidence="1">
    <location>
        <begin position="69"/>
        <end position="88"/>
    </location>
</feature>
<dbReference type="AlphaFoldDB" id="A0AAD8HMI7"/>
<organism evidence="2 3">
    <name type="scientific">Heracleum sosnowskyi</name>
    <dbReference type="NCBI Taxonomy" id="360622"/>
    <lineage>
        <taxon>Eukaryota</taxon>
        <taxon>Viridiplantae</taxon>
        <taxon>Streptophyta</taxon>
        <taxon>Embryophyta</taxon>
        <taxon>Tracheophyta</taxon>
        <taxon>Spermatophyta</taxon>
        <taxon>Magnoliopsida</taxon>
        <taxon>eudicotyledons</taxon>
        <taxon>Gunneridae</taxon>
        <taxon>Pentapetalae</taxon>
        <taxon>asterids</taxon>
        <taxon>campanulids</taxon>
        <taxon>Apiales</taxon>
        <taxon>Apiaceae</taxon>
        <taxon>Apioideae</taxon>
        <taxon>apioid superclade</taxon>
        <taxon>Tordylieae</taxon>
        <taxon>Tordyliinae</taxon>
        <taxon>Heracleum</taxon>
    </lineage>
</organism>
<reference evidence="2" key="2">
    <citation type="submission" date="2023-05" db="EMBL/GenBank/DDBJ databases">
        <authorList>
            <person name="Schelkunov M.I."/>
        </authorList>
    </citation>
    <scope>NUCLEOTIDE SEQUENCE</scope>
    <source>
        <strain evidence="2">Hsosn_3</strain>
        <tissue evidence="2">Leaf</tissue>
    </source>
</reference>
<protein>
    <submittedName>
        <fullName evidence="2">Uncharacterized protein</fullName>
    </submittedName>
</protein>
<dbReference type="Proteomes" id="UP001237642">
    <property type="component" value="Unassembled WGS sequence"/>
</dbReference>
<evidence type="ECO:0000256" key="1">
    <source>
        <dbReference type="SAM" id="Phobius"/>
    </source>
</evidence>
<reference evidence="2" key="1">
    <citation type="submission" date="2023-02" db="EMBL/GenBank/DDBJ databases">
        <title>Genome of toxic invasive species Heracleum sosnowskyi carries increased number of genes despite the absence of recent whole-genome duplications.</title>
        <authorList>
            <person name="Schelkunov M."/>
            <person name="Shtratnikova V."/>
            <person name="Makarenko M."/>
            <person name="Klepikova A."/>
            <person name="Omelchenko D."/>
            <person name="Novikova G."/>
            <person name="Obukhova E."/>
            <person name="Bogdanov V."/>
            <person name="Penin A."/>
            <person name="Logacheva M."/>
        </authorList>
    </citation>
    <scope>NUCLEOTIDE SEQUENCE</scope>
    <source>
        <strain evidence="2">Hsosn_3</strain>
        <tissue evidence="2">Leaf</tissue>
    </source>
</reference>
<sequence length="112" mass="12650">MRLRIRYNVHLELVKNSRTLVAPDYGFSSKTLMVVQMIKGNFWLSCLAIMFLEAVGGCFLLVSDPDCQYIWHSSLPLGAAPSCWVLVISYRKSTKFTSEVVNAYPVTSVQIK</sequence>